<feature type="compositionally biased region" description="Polar residues" evidence="1">
    <location>
        <begin position="141"/>
        <end position="152"/>
    </location>
</feature>
<accession>A0A3A8NDK2</accession>
<dbReference type="AlphaFoldDB" id="A0A3A8NDK2"/>
<sequence>MWWNSSCLWRRSHRRGAALITHPKRNCTMHKAISLSAELAEIRNAVEGARFLADELATGGLEDRKRELQAPLTISAILVLVELRLHQVERVLRGEEDPLLLWAPHNDVSLIQAEDEEHDLVLRSWGKPGEAEEPSLRRKASQSPAQGTTRRTGPSPEASPKQPGEGEDQPPTTEPKS</sequence>
<keyword evidence="3" id="KW-1185">Reference proteome</keyword>
<dbReference type="EMBL" id="RAWG01000087">
    <property type="protein sequence ID" value="RKH42427.1"/>
    <property type="molecule type" value="Genomic_DNA"/>
</dbReference>
<dbReference type="Proteomes" id="UP000273405">
    <property type="component" value="Unassembled WGS sequence"/>
</dbReference>
<dbReference type="OrthoDB" id="5523259at2"/>
<organism evidence="2 3">
    <name type="scientific">Corallococcus sicarius</name>
    <dbReference type="NCBI Taxonomy" id="2316726"/>
    <lineage>
        <taxon>Bacteria</taxon>
        <taxon>Pseudomonadati</taxon>
        <taxon>Myxococcota</taxon>
        <taxon>Myxococcia</taxon>
        <taxon>Myxococcales</taxon>
        <taxon>Cystobacterineae</taxon>
        <taxon>Myxococcaceae</taxon>
        <taxon>Corallococcus</taxon>
    </lineage>
</organism>
<evidence type="ECO:0000313" key="2">
    <source>
        <dbReference type="EMBL" id="RKH42427.1"/>
    </source>
</evidence>
<name>A0A3A8NDK2_9BACT</name>
<gene>
    <name evidence="2" type="ORF">D7X12_15665</name>
</gene>
<evidence type="ECO:0000313" key="3">
    <source>
        <dbReference type="Proteomes" id="UP000273405"/>
    </source>
</evidence>
<feature type="region of interest" description="Disordered" evidence="1">
    <location>
        <begin position="124"/>
        <end position="177"/>
    </location>
</feature>
<evidence type="ECO:0000256" key="1">
    <source>
        <dbReference type="SAM" id="MobiDB-lite"/>
    </source>
</evidence>
<comment type="caution">
    <text evidence="2">The sequence shown here is derived from an EMBL/GenBank/DDBJ whole genome shotgun (WGS) entry which is preliminary data.</text>
</comment>
<protein>
    <submittedName>
        <fullName evidence="2">Uncharacterized protein</fullName>
    </submittedName>
</protein>
<proteinExistence type="predicted"/>
<reference evidence="3" key="1">
    <citation type="submission" date="2018-09" db="EMBL/GenBank/DDBJ databases">
        <authorList>
            <person name="Livingstone P.G."/>
            <person name="Whitworth D.E."/>
        </authorList>
    </citation>
    <scope>NUCLEOTIDE SEQUENCE [LARGE SCALE GENOMIC DNA]</scope>
    <source>
        <strain evidence="3">CA040B</strain>
    </source>
</reference>